<dbReference type="RefSeq" id="WP_208842595.1">
    <property type="nucleotide sequence ID" value="NZ_CP072133.1"/>
</dbReference>
<evidence type="ECO:0000313" key="2">
    <source>
        <dbReference type="Proteomes" id="UP000664904"/>
    </source>
</evidence>
<sequence length="74" mass="8641">MSTFESTSNRNYPLPHKDNLLQQDVQRLRTALVNVDSDVHASIEFNDELQQQLSQLKRRVRLNQLLGDDKDLSF</sequence>
<keyword evidence="2" id="KW-1185">Reference proteome</keyword>
<protein>
    <submittedName>
        <fullName evidence="1">Uncharacterized protein</fullName>
    </submittedName>
</protein>
<name>A0A975DFR0_9GAMM</name>
<evidence type="ECO:0000313" key="1">
    <source>
        <dbReference type="EMBL" id="QTH70953.1"/>
    </source>
</evidence>
<dbReference type="AlphaFoldDB" id="A0A975DFR0"/>
<gene>
    <name evidence="1" type="ORF">J5O05_13880</name>
</gene>
<organism evidence="1 2">
    <name type="scientific">Pseudoalteromonas xiamenensis</name>
    <dbReference type="NCBI Taxonomy" id="882626"/>
    <lineage>
        <taxon>Bacteria</taxon>
        <taxon>Pseudomonadati</taxon>
        <taxon>Pseudomonadota</taxon>
        <taxon>Gammaproteobacteria</taxon>
        <taxon>Alteromonadales</taxon>
        <taxon>Pseudoalteromonadaceae</taxon>
        <taxon>Pseudoalteromonas</taxon>
    </lineage>
</organism>
<dbReference type="EMBL" id="CP072133">
    <property type="protein sequence ID" value="QTH70953.1"/>
    <property type="molecule type" value="Genomic_DNA"/>
</dbReference>
<dbReference type="KEGG" id="pxi:J5O05_13880"/>
<proteinExistence type="predicted"/>
<accession>A0A975DFR0</accession>
<reference evidence="1" key="1">
    <citation type="submission" date="2021-03" db="EMBL/GenBank/DDBJ databases">
        <title>Complete Genome of Pseudoalteromonas xiamenensis STKMTI.2, a new potential marine bacterium producing anti-Vibrio compounds.</title>
        <authorList>
            <person name="Handayani D.P."/>
            <person name="Isnansetyo A."/>
            <person name="Istiqomah I."/>
            <person name="Jumina J."/>
        </authorList>
    </citation>
    <scope>NUCLEOTIDE SEQUENCE</scope>
    <source>
        <strain evidence="1">STKMTI.2</strain>
    </source>
</reference>
<dbReference type="Proteomes" id="UP000664904">
    <property type="component" value="Chromosome"/>
</dbReference>